<evidence type="ECO:0000313" key="3">
    <source>
        <dbReference type="EMBL" id="SFS82668.1"/>
    </source>
</evidence>
<keyword evidence="4" id="KW-1185">Reference proteome</keyword>
<evidence type="ECO:0000256" key="1">
    <source>
        <dbReference type="SAM" id="SignalP"/>
    </source>
</evidence>
<accession>A0A1I6T0Q9</accession>
<evidence type="ECO:0000259" key="2">
    <source>
        <dbReference type="Pfam" id="PF13474"/>
    </source>
</evidence>
<dbReference type="RefSeq" id="WP_092312168.1">
    <property type="nucleotide sequence ID" value="NZ_FOZV01000007.1"/>
</dbReference>
<dbReference type="AlphaFoldDB" id="A0A1I6T0Q9"/>
<feature type="domain" description="SnoaL-like" evidence="2">
    <location>
        <begin position="39"/>
        <end position="158"/>
    </location>
</feature>
<keyword evidence="1" id="KW-0732">Signal</keyword>
<reference evidence="4" key="1">
    <citation type="submission" date="2016-10" db="EMBL/GenBank/DDBJ databases">
        <authorList>
            <person name="Varghese N."/>
            <person name="Submissions S."/>
        </authorList>
    </citation>
    <scope>NUCLEOTIDE SEQUENCE [LARGE SCALE GENOMIC DNA]</scope>
    <source>
        <strain evidence="4">CGMCC 1.10683</strain>
    </source>
</reference>
<sequence length="165" mass="18089">MSRMLIAALSLLAVLLVAPPVLAHATPAPQAASQAQSEVAAVLEGYRAAVEALDGEAAAQFFWPEAQVYEQGGVEGRFADYLAHHLGPELAAFSAFTFEDRRLETTVAGDLAYATETYRYRIVFKDPTRATVERRGVATSVLERRDGRWRIIRYHSSSRAPRPAA</sequence>
<feature type="chain" id="PRO_5011785693" description="SnoaL-like domain-containing protein" evidence="1">
    <location>
        <begin position="24"/>
        <end position="165"/>
    </location>
</feature>
<protein>
    <recommendedName>
        <fullName evidence="2">SnoaL-like domain-containing protein</fullName>
    </recommendedName>
</protein>
<dbReference type="STRING" id="871741.SAMN05192570_2830"/>
<dbReference type="InterPro" id="IPR032710">
    <property type="entry name" value="NTF2-like_dom_sf"/>
</dbReference>
<feature type="signal peptide" evidence="1">
    <location>
        <begin position="1"/>
        <end position="23"/>
    </location>
</feature>
<dbReference type="NCBIfam" id="TIGR02246">
    <property type="entry name" value="SgcJ/EcaC family oxidoreductase"/>
    <property type="match status" value="1"/>
</dbReference>
<gene>
    <name evidence="3" type="ORF">SAMN05192570_2830</name>
</gene>
<dbReference type="Proteomes" id="UP000198788">
    <property type="component" value="Unassembled WGS sequence"/>
</dbReference>
<dbReference type="Pfam" id="PF13474">
    <property type="entry name" value="SnoaL_3"/>
    <property type="match status" value="1"/>
</dbReference>
<dbReference type="SUPFAM" id="SSF54427">
    <property type="entry name" value="NTF2-like"/>
    <property type="match status" value="1"/>
</dbReference>
<proteinExistence type="predicted"/>
<dbReference type="EMBL" id="FOZV01000007">
    <property type="protein sequence ID" value="SFS82668.1"/>
    <property type="molecule type" value="Genomic_DNA"/>
</dbReference>
<dbReference type="InterPro" id="IPR011944">
    <property type="entry name" value="Steroid_delta5-4_isomerase"/>
</dbReference>
<dbReference type="InterPro" id="IPR037401">
    <property type="entry name" value="SnoaL-like"/>
</dbReference>
<evidence type="ECO:0000313" key="4">
    <source>
        <dbReference type="Proteomes" id="UP000198788"/>
    </source>
</evidence>
<dbReference type="Gene3D" id="3.10.450.50">
    <property type="match status" value="1"/>
</dbReference>
<dbReference type="OrthoDB" id="7204227at2"/>
<organism evidence="3 4">
    <name type="scientific">Brevundimonas viscosa</name>
    <dbReference type="NCBI Taxonomy" id="871741"/>
    <lineage>
        <taxon>Bacteria</taxon>
        <taxon>Pseudomonadati</taxon>
        <taxon>Pseudomonadota</taxon>
        <taxon>Alphaproteobacteria</taxon>
        <taxon>Caulobacterales</taxon>
        <taxon>Caulobacteraceae</taxon>
        <taxon>Brevundimonas</taxon>
    </lineage>
</organism>
<name>A0A1I6T0Q9_9CAUL</name>